<dbReference type="InterPro" id="IPR001412">
    <property type="entry name" value="aa-tRNA-synth_I_CS"/>
</dbReference>
<dbReference type="GO" id="GO:0006429">
    <property type="term" value="P:leucyl-tRNA aminoacylation"/>
    <property type="evidence" value="ECO:0007669"/>
    <property type="project" value="UniProtKB-UniRule"/>
</dbReference>
<dbReference type="EC" id="6.1.1.4" evidence="9"/>
<feature type="domain" description="Methionyl/Valyl/Leucyl/Isoleucyl-tRNA synthetase anticodon-binding" evidence="13">
    <location>
        <begin position="868"/>
        <end position="980"/>
    </location>
</feature>
<dbReference type="RefSeq" id="WP_119656447.1">
    <property type="nucleotide sequence ID" value="NZ_JBHUOI010000024.1"/>
</dbReference>
<dbReference type="Pfam" id="PF13603">
    <property type="entry name" value="tRNA-synt_1_2"/>
    <property type="match status" value="1"/>
</dbReference>
<dbReference type="GO" id="GO:0005524">
    <property type="term" value="F:ATP binding"/>
    <property type="evidence" value="ECO:0007669"/>
    <property type="project" value="UniProtKB-UniRule"/>
</dbReference>
<feature type="short sequence motif" description="'KMSKS' region" evidence="9">
    <location>
        <begin position="791"/>
        <end position="795"/>
    </location>
</feature>
<keyword evidence="2 9" id="KW-0963">Cytoplasm</keyword>
<dbReference type="FunFam" id="3.40.50.620:FF:000060">
    <property type="entry name" value="Leucine--tRNA ligase"/>
    <property type="match status" value="1"/>
</dbReference>
<dbReference type="Gene3D" id="3.40.50.620">
    <property type="entry name" value="HUPs"/>
    <property type="match status" value="3"/>
</dbReference>
<dbReference type="InterPro" id="IPR009080">
    <property type="entry name" value="tRNAsynth_Ia_anticodon-bd"/>
</dbReference>
<dbReference type="FunFam" id="3.40.50.620:FF:000056">
    <property type="entry name" value="Leucine--tRNA ligase"/>
    <property type="match status" value="1"/>
</dbReference>
<evidence type="ECO:0000313" key="17">
    <source>
        <dbReference type="Proteomes" id="UP000284250"/>
    </source>
</evidence>
<dbReference type="CDD" id="cd07958">
    <property type="entry name" value="Anticodon_Ia_Leu_BEm"/>
    <property type="match status" value="1"/>
</dbReference>
<keyword evidence="5 9" id="KW-0067">ATP-binding</keyword>
<dbReference type="SUPFAM" id="SSF47323">
    <property type="entry name" value="Anticodon-binding domain of a subclass of class I aminoacyl-tRNA synthetases"/>
    <property type="match status" value="1"/>
</dbReference>
<evidence type="ECO:0000256" key="1">
    <source>
        <dbReference type="ARBA" id="ARBA00005594"/>
    </source>
</evidence>
<evidence type="ECO:0000259" key="13">
    <source>
        <dbReference type="Pfam" id="PF08264"/>
    </source>
</evidence>
<name>A0A418QTT1_9BACT</name>
<evidence type="ECO:0000256" key="8">
    <source>
        <dbReference type="ARBA" id="ARBA00047469"/>
    </source>
</evidence>
<dbReference type="PANTHER" id="PTHR43740:SF2">
    <property type="entry name" value="LEUCINE--TRNA LIGASE, MITOCHONDRIAL"/>
    <property type="match status" value="1"/>
</dbReference>
<dbReference type="SUPFAM" id="SSF52374">
    <property type="entry name" value="Nucleotidylyl transferase"/>
    <property type="match status" value="1"/>
</dbReference>
<evidence type="ECO:0000313" key="16">
    <source>
        <dbReference type="EMBL" id="RIY08646.1"/>
    </source>
</evidence>
<dbReference type="EMBL" id="QYCN01000021">
    <property type="protein sequence ID" value="RIY08646.1"/>
    <property type="molecule type" value="Genomic_DNA"/>
</dbReference>
<dbReference type="InterPro" id="IPR013155">
    <property type="entry name" value="M/V/L/I-tRNA-synth_anticd-bd"/>
</dbReference>
<evidence type="ECO:0000256" key="6">
    <source>
        <dbReference type="ARBA" id="ARBA00022917"/>
    </source>
</evidence>
<keyword evidence="6 9" id="KW-0648">Protein biosynthesis</keyword>
<evidence type="ECO:0000256" key="4">
    <source>
        <dbReference type="ARBA" id="ARBA00022741"/>
    </source>
</evidence>
<dbReference type="InterPro" id="IPR009008">
    <property type="entry name" value="Val/Leu/Ile-tRNA-synth_edit"/>
</dbReference>
<dbReference type="Proteomes" id="UP000284250">
    <property type="component" value="Unassembled WGS sequence"/>
</dbReference>
<dbReference type="AlphaFoldDB" id="A0A418QTT1"/>
<dbReference type="InterPro" id="IPR002302">
    <property type="entry name" value="Leu-tRNA-ligase"/>
</dbReference>
<comment type="caution">
    <text evidence="9">Lacks conserved residue(s) required for the propagation of feature annotation.</text>
</comment>
<evidence type="ECO:0000256" key="3">
    <source>
        <dbReference type="ARBA" id="ARBA00022598"/>
    </source>
</evidence>
<evidence type="ECO:0000256" key="10">
    <source>
        <dbReference type="RuleBase" id="RU363035"/>
    </source>
</evidence>
<dbReference type="PROSITE" id="PS00178">
    <property type="entry name" value="AA_TRNA_LIGASE_I"/>
    <property type="match status" value="1"/>
</dbReference>
<feature type="domain" description="Leucyl-tRNA synthetase editing" evidence="15">
    <location>
        <begin position="279"/>
        <end position="477"/>
    </location>
</feature>
<keyword evidence="17" id="KW-1185">Reference proteome</keyword>
<reference evidence="16 17" key="2">
    <citation type="submission" date="2019-01" db="EMBL/GenBank/DDBJ databases">
        <title>Hymenobacter humicola sp. nov., isolated from soils in Antarctica.</title>
        <authorList>
            <person name="Sedlacek I."/>
            <person name="Holochova P."/>
            <person name="Kralova S."/>
            <person name="Pantucek R."/>
            <person name="Stankova E."/>
            <person name="Vrbovska V."/>
            <person name="Kristofova L."/>
            <person name="Svec P."/>
            <person name="Busse H.-J."/>
        </authorList>
    </citation>
    <scope>NUCLEOTIDE SEQUENCE [LARGE SCALE GENOMIC DNA]</scope>
    <source>
        <strain evidence="16 17">CCM 8852</strain>
    </source>
</reference>
<reference evidence="16 17" key="1">
    <citation type="submission" date="2018-09" db="EMBL/GenBank/DDBJ databases">
        <authorList>
            <person name="Zeman M."/>
            <person name="Pardy F."/>
        </authorList>
    </citation>
    <scope>NUCLEOTIDE SEQUENCE [LARGE SCALE GENOMIC DNA]</scope>
    <source>
        <strain evidence="16 17">CCM 8852</strain>
    </source>
</reference>
<comment type="caution">
    <text evidence="16">The sequence shown here is derived from an EMBL/GenBank/DDBJ whole genome shotgun (WGS) entry which is preliminary data.</text>
</comment>
<dbReference type="InterPro" id="IPR002300">
    <property type="entry name" value="aa-tRNA-synth_Ia"/>
</dbReference>
<dbReference type="SUPFAM" id="SSF50677">
    <property type="entry name" value="ValRS/IleRS/LeuRS editing domain"/>
    <property type="match status" value="1"/>
</dbReference>
<evidence type="ECO:0000259" key="12">
    <source>
        <dbReference type="Pfam" id="PF00133"/>
    </source>
</evidence>
<dbReference type="FunFam" id="1.10.730.10:FF:000011">
    <property type="entry name" value="Leucine--tRNA ligase chloroplastic/mitochondrial"/>
    <property type="match status" value="1"/>
</dbReference>
<dbReference type="HAMAP" id="MF_00049_B">
    <property type="entry name" value="Leu_tRNA_synth_B"/>
    <property type="match status" value="1"/>
</dbReference>
<dbReference type="InterPro" id="IPR015413">
    <property type="entry name" value="Methionyl/Leucyl_tRNA_Synth"/>
</dbReference>
<evidence type="ECO:0000259" key="14">
    <source>
        <dbReference type="Pfam" id="PF09334"/>
    </source>
</evidence>
<proteinExistence type="inferred from homology"/>
<dbReference type="OrthoDB" id="9810365at2"/>
<feature type="binding site" evidence="9">
    <location>
        <position position="794"/>
    </location>
    <ligand>
        <name>ATP</name>
        <dbReference type="ChEBI" id="CHEBI:30616"/>
    </ligand>
</feature>
<dbReference type="GO" id="GO:0005829">
    <property type="term" value="C:cytosol"/>
    <property type="evidence" value="ECO:0007669"/>
    <property type="project" value="TreeGrafter"/>
</dbReference>
<keyword evidence="7 9" id="KW-0030">Aminoacyl-tRNA synthetase</keyword>
<feature type="region of interest" description="Disordered" evidence="11">
    <location>
        <begin position="365"/>
        <end position="384"/>
    </location>
</feature>
<keyword evidence="4 9" id="KW-0547">Nucleotide-binding</keyword>
<dbReference type="InterPro" id="IPR014729">
    <property type="entry name" value="Rossmann-like_a/b/a_fold"/>
</dbReference>
<dbReference type="PRINTS" id="PR00985">
    <property type="entry name" value="TRNASYNTHLEU"/>
</dbReference>
<evidence type="ECO:0000256" key="5">
    <source>
        <dbReference type="ARBA" id="ARBA00022840"/>
    </source>
</evidence>
<evidence type="ECO:0000256" key="9">
    <source>
        <dbReference type="HAMAP-Rule" id="MF_00049"/>
    </source>
</evidence>
<dbReference type="PANTHER" id="PTHR43740">
    <property type="entry name" value="LEUCYL-TRNA SYNTHETASE"/>
    <property type="match status" value="1"/>
</dbReference>
<evidence type="ECO:0000256" key="11">
    <source>
        <dbReference type="SAM" id="MobiDB-lite"/>
    </source>
</evidence>
<gene>
    <name evidence="9" type="primary">leuS</name>
    <name evidence="16" type="ORF">D0T11_14130</name>
</gene>
<feature type="domain" description="Aminoacyl-tRNA synthetase class Ia" evidence="12">
    <location>
        <begin position="787"/>
        <end position="817"/>
    </location>
</feature>
<dbReference type="GO" id="GO:0002161">
    <property type="term" value="F:aminoacyl-tRNA deacylase activity"/>
    <property type="evidence" value="ECO:0007669"/>
    <property type="project" value="InterPro"/>
</dbReference>
<dbReference type="InterPro" id="IPR025709">
    <property type="entry name" value="Leu_tRNA-synth_edit"/>
</dbReference>
<dbReference type="Pfam" id="PF08264">
    <property type="entry name" value="Anticodon_1"/>
    <property type="match status" value="1"/>
</dbReference>
<dbReference type="Gene3D" id="1.10.730.10">
    <property type="entry name" value="Isoleucyl-tRNA Synthetase, Domain 1"/>
    <property type="match status" value="2"/>
</dbReference>
<dbReference type="Gene3D" id="3.90.740.10">
    <property type="entry name" value="Valyl/Leucyl/Isoleucyl-tRNA synthetase, editing domain"/>
    <property type="match status" value="1"/>
</dbReference>
<dbReference type="Pfam" id="PF00133">
    <property type="entry name" value="tRNA-synt_1"/>
    <property type="match status" value="1"/>
</dbReference>
<comment type="similarity">
    <text evidence="1 9 10">Belongs to the class-I aminoacyl-tRNA synthetase family.</text>
</comment>
<sequence length="1018" mass="115957">MPGYHPQDIEKKWQAHWKDHHTFRADNAADKPKYYALDMFPYPSGAGLHVGHPLGYIASDIVARYKRLRGFNVLHPMGFDSFGLPAEQYAIQTGQHPAITTEQNISTYIRQLSALGFSYDWSREIRTSDPAYYKWTQWIFLKLFNSWYNLDTDRAEPLKTLLDKFASNGSAGIRAAGDTDERHDFTAGQWQGFSEKQRLQAVHPYRLAYQQDTYVNWCPGLGTVLSNDEVKDGLSERGGFPVERRLMPQWNLRITAYADRLLRGLDALDWPDAVKEMQRNWIGKSIGASVRFPVYLRTADGDMKPQPEEIEVFTTRVDTIFGATFLVLAPELDLTLNLGERAAAQADYSPEASQTYSELQAYVKTATNRSERERQTDVKSVSGAPTGSYVQNPFTLEFLPVWTADYVLAGYGTGAVMGVPSGDQRDWLFATHFALPIRQILDGQQHLDQQADPTKEGRYVNSGFITGLTYDEATEQLRLRLRANRVGEPKITYRIRDAIFGRQRYWGEPIPIYYKDGVAYGVAEADLPLVLPEIDEYKPTETGEPPLARAQDWLYKGKYPYELSTMPGWAGSSWYYLRYMDPHNADRFVGEEAEAYWQNVDLYLGGAEHATGHLLYSRFWHLFLKDLGLVTTPEPFQKLINQGMILGRSNFVYRLNNHWLSRDRANDSYRIVSNDEANLPVIFVSKSFYDAMTQQIDNPEQHPILPRFFQQLSEIENRVRQQYPDLDLQTDPVTAPVDSYASISALHTDVNIVENEVLDVEAFKNWREEYVNAEFILEENGTYICGTEVEKMSKSKYNVVNPDTLIERYGADALRLYEMFLGPLEQFKPWNTNGMSGVAGFLKKFWRLYHPQDGTFAVTEEPAAPAELKALHKAIRKVEEDIERFSFNTTVSALMITVNELTALECHKRAILEPLVVLLSPYAPHLAEELWLQLGHAPGSISTAAYPEFREEFLVEDVVNYPVAINGKVREQLQFPATATPQEIEAAVRATDVLERFAEGKPAKKVIVVPGRMVNIVV</sequence>
<dbReference type="GO" id="GO:0004823">
    <property type="term" value="F:leucine-tRNA ligase activity"/>
    <property type="evidence" value="ECO:0007669"/>
    <property type="project" value="UniProtKB-UniRule"/>
</dbReference>
<protein>
    <recommendedName>
        <fullName evidence="9">Leucine--tRNA ligase</fullName>
        <ecNumber evidence="9">6.1.1.4</ecNumber>
    </recommendedName>
    <alternativeName>
        <fullName evidence="9">Leucyl-tRNA synthetase</fullName>
        <shortName evidence="9">LeuRS</shortName>
    </alternativeName>
</protein>
<evidence type="ECO:0000256" key="7">
    <source>
        <dbReference type="ARBA" id="ARBA00023146"/>
    </source>
</evidence>
<feature type="domain" description="Methionyl/Leucyl tRNA synthetase" evidence="14">
    <location>
        <begin position="40"/>
        <end position="144"/>
    </location>
</feature>
<dbReference type="Pfam" id="PF09334">
    <property type="entry name" value="tRNA-synt_1g"/>
    <property type="match status" value="1"/>
</dbReference>
<accession>A0A418QTT1</accession>
<organism evidence="16 17">
    <name type="scientific">Hymenobacter rubripertinctus</name>
    <dbReference type="NCBI Taxonomy" id="2029981"/>
    <lineage>
        <taxon>Bacteria</taxon>
        <taxon>Pseudomonadati</taxon>
        <taxon>Bacteroidota</taxon>
        <taxon>Cytophagia</taxon>
        <taxon>Cytophagales</taxon>
        <taxon>Hymenobacteraceae</taxon>
        <taxon>Hymenobacter</taxon>
    </lineage>
</organism>
<comment type="catalytic activity">
    <reaction evidence="8 9">
        <text>tRNA(Leu) + L-leucine + ATP = L-leucyl-tRNA(Leu) + AMP + diphosphate</text>
        <dbReference type="Rhea" id="RHEA:11688"/>
        <dbReference type="Rhea" id="RHEA-COMP:9613"/>
        <dbReference type="Rhea" id="RHEA-COMP:9622"/>
        <dbReference type="ChEBI" id="CHEBI:30616"/>
        <dbReference type="ChEBI" id="CHEBI:33019"/>
        <dbReference type="ChEBI" id="CHEBI:57427"/>
        <dbReference type="ChEBI" id="CHEBI:78442"/>
        <dbReference type="ChEBI" id="CHEBI:78494"/>
        <dbReference type="ChEBI" id="CHEBI:456215"/>
        <dbReference type="EC" id="6.1.1.4"/>
    </reaction>
</comment>
<evidence type="ECO:0000256" key="2">
    <source>
        <dbReference type="ARBA" id="ARBA00022490"/>
    </source>
</evidence>
<keyword evidence="3 9" id="KW-0436">Ligase</keyword>
<evidence type="ECO:0000259" key="15">
    <source>
        <dbReference type="Pfam" id="PF13603"/>
    </source>
</evidence>
<comment type="subcellular location">
    <subcellularLocation>
        <location evidence="9">Cytoplasm</location>
    </subcellularLocation>
</comment>